<reference evidence="2" key="1">
    <citation type="journal article" date="2015" name="Nature">
        <title>Complex archaea that bridge the gap between prokaryotes and eukaryotes.</title>
        <authorList>
            <person name="Spang A."/>
            <person name="Saw J.H."/>
            <person name="Jorgensen S.L."/>
            <person name="Zaremba-Niedzwiedzka K."/>
            <person name="Martijn J."/>
            <person name="Lind A.E."/>
            <person name="van Eijk R."/>
            <person name="Schleper C."/>
            <person name="Guy L."/>
            <person name="Ettema T.J."/>
        </authorList>
    </citation>
    <scope>NUCLEOTIDE SEQUENCE</scope>
</reference>
<evidence type="ECO:0000256" key="1">
    <source>
        <dbReference type="SAM" id="Phobius"/>
    </source>
</evidence>
<dbReference type="AlphaFoldDB" id="A0A0F9N5A8"/>
<evidence type="ECO:0008006" key="3">
    <source>
        <dbReference type="Google" id="ProtNLM"/>
    </source>
</evidence>
<name>A0A0F9N5A8_9ZZZZ</name>
<accession>A0A0F9N5A8</accession>
<feature type="transmembrane region" description="Helical" evidence="1">
    <location>
        <begin position="68"/>
        <end position="92"/>
    </location>
</feature>
<protein>
    <recommendedName>
        <fullName evidence="3">DUF5658 domain-containing protein</fullName>
    </recommendedName>
</protein>
<sequence>MDISSEKEKFKLKISKRNRQNNKTVINIKIIHYLNYWVLGIWFVLRIVDLTLSSIAVSKGLGQELNPVANFIGFNFLLVLLAFLPIIALGIINYKLPNKKNAIYFIFGGSLILTVIQVVATLNVTIGWLFLS</sequence>
<feature type="transmembrane region" description="Helical" evidence="1">
    <location>
        <begin position="26"/>
        <end position="48"/>
    </location>
</feature>
<comment type="caution">
    <text evidence="2">The sequence shown here is derived from an EMBL/GenBank/DDBJ whole genome shotgun (WGS) entry which is preliminary data.</text>
</comment>
<dbReference type="EMBL" id="LAZR01003951">
    <property type="protein sequence ID" value="KKN13179.1"/>
    <property type="molecule type" value="Genomic_DNA"/>
</dbReference>
<keyword evidence="1" id="KW-0472">Membrane</keyword>
<proteinExistence type="predicted"/>
<keyword evidence="1" id="KW-0812">Transmembrane</keyword>
<evidence type="ECO:0000313" key="2">
    <source>
        <dbReference type="EMBL" id="KKN13179.1"/>
    </source>
</evidence>
<keyword evidence="1" id="KW-1133">Transmembrane helix</keyword>
<organism evidence="2">
    <name type="scientific">marine sediment metagenome</name>
    <dbReference type="NCBI Taxonomy" id="412755"/>
    <lineage>
        <taxon>unclassified sequences</taxon>
        <taxon>metagenomes</taxon>
        <taxon>ecological metagenomes</taxon>
    </lineage>
</organism>
<gene>
    <name evidence="2" type="ORF">LCGC14_1009070</name>
</gene>
<feature type="transmembrane region" description="Helical" evidence="1">
    <location>
        <begin position="104"/>
        <end position="131"/>
    </location>
</feature>